<proteinExistence type="predicted"/>
<dbReference type="Gene3D" id="3.10.180.10">
    <property type="entry name" value="2,3-Dihydroxybiphenyl 1,2-Dioxygenase, domain 1"/>
    <property type="match status" value="1"/>
</dbReference>
<gene>
    <name evidence="2" type="ORF">OG579_17405</name>
</gene>
<sequence length="122" mass="12799">MNLAGAVIYVSDLDGMQRFYADCLGWTDVDHGEGYRGMASSAGLVTLVRSADATPSAVPAARRSETAIKLTVEVDSLVTARERITAAGGTVEPASTQWSFRGATHCDAVDPEGNVIGLIEPD</sequence>
<evidence type="ECO:0000313" key="2">
    <source>
        <dbReference type="EMBL" id="WUM19463.1"/>
    </source>
</evidence>
<dbReference type="InterPro" id="IPR037523">
    <property type="entry name" value="VOC_core"/>
</dbReference>
<dbReference type="EMBL" id="CP108021">
    <property type="protein sequence ID" value="WUM19463.1"/>
    <property type="molecule type" value="Genomic_DNA"/>
</dbReference>
<evidence type="ECO:0000313" key="3">
    <source>
        <dbReference type="Proteomes" id="UP001432128"/>
    </source>
</evidence>
<dbReference type="InterPro" id="IPR029068">
    <property type="entry name" value="Glyas_Bleomycin-R_OHBP_Dase"/>
</dbReference>
<dbReference type="Pfam" id="PF18029">
    <property type="entry name" value="Glyoxalase_6"/>
    <property type="match status" value="1"/>
</dbReference>
<protein>
    <recommendedName>
        <fullName evidence="1">VOC domain-containing protein</fullName>
    </recommendedName>
</protein>
<dbReference type="KEGG" id="whr:OG579_17405"/>
<keyword evidence="3" id="KW-1185">Reference proteome</keyword>
<dbReference type="InterPro" id="IPR041581">
    <property type="entry name" value="Glyoxalase_6"/>
</dbReference>
<dbReference type="AlphaFoldDB" id="A0AAU4K073"/>
<evidence type="ECO:0000259" key="1">
    <source>
        <dbReference type="PROSITE" id="PS51819"/>
    </source>
</evidence>
<dbReference type="Proteomes" id="UP001432128">
    <property type="component" value="Chromosome"/>
</dbReference>
<accession>A0AAU4K073</accession>
<reference evidence="2 3" key="1">
    <citation type="submission" date="2022-10" db="EMBL/GenBank/DDBJ databases">
        <title>The complete genomes of actinobacterial strains from the NBC collection.</title>
        <authorList>
            <person name="Joergensen T.S."/>
            <person name="Alvarez Arevalo M."/>
            <person name="Sterndorff E.B."/>
            <person name="Faurdal D."/>
            <person name="Vuksanovic O."/>
            <person name="Mourched A.-S."/>
            <person name="Charusanti P."/>
            <person name="Shaw S."/>
            <person name="Blin K."/>
            <person name="Weber T."/>
        </authorList>
    </citation>
    <scope>NUCLEOTIDE SEQUENCE [LARGE SCALE GENOMIC DNA]</scope>
    <source>
        <strain evidence="2 3">NBC_00319</strain>
    </source>
</reference>
<name>A0AAU4K073_9NOCA</name>
<dbReference type="RefSeq" id="WP_328856962.1">
    <property type="nucleotide sequence ID" value="NZ_CP108021.1"/>
</dbReference>
<dbReference type="PROSITE" id="PS51819">
    <property type="entry name" value="VOC"/>
    <property type="match status" value="1"/>
</dbReference>
<dbReference type="SUPFAM" id="SSF54593">
    <property type="entry name" value="Glyoxalase/Bleomycin resistance protein/Dihydroxybiphenyl dioxygenase"/>
    <property type="match status" value="1"/>
</dbReference>
<organism evidence="2 3">
    <name type="scientific">Williamsia herbipolensis</name>
    <dbReference type="NCBI Taxonomy" id="1603258"/>
    <lineage>
        <taxon>Bacteria</taxon>
        <taxon>Bacillati</taxon>
        <taxon>Actinomycetota</taxon>
        <taxon>Actinomycetes</taxon>
        <taxon>Mycobacteriales</taxon>
        <taxon>Nocardiaceae</taxon>
        <taxon>Williamsia</taxon>
    </lineage>
</organism>
<feature type="domain" description="VOC" evidence="1">
    <location>
        <begin position="2"/>
        <end position="121"/>
    </location>
</feature>